<dbReference type="SUPFAM" id="SSF48264">
    <property type="entry name" value="Cytochrome P450"/>
    <property type="match status" value="2"/>
</dbReference>
<dbReference type="Gene3D" id="1.10.630.10">
    <property type="entry name" value="Cytochrome P450"/>
    <property type="match status" value="1"/>
</dbReference>
<dbReference type="GO" id="GO:0006082">
    <property type="term" value="P:organic acid metabolic process"/>
    <property type="evidence" value="ECO:0007669"/>
    <property type="project" value="TreeGrafter"/>
</dbReference>
<evidence type="ECO:0000256" key="10">
    <source>
        <dbReference type="SAM" id="SignalP"/>
    </source>
</evidence>
<dbReference type="CDD" id="cd20651">
    <property type="entry name" value="CYP15A1-like"/>
    <property type="match status" value="1"/>
</dbReference>
<name>A0A6L2P916_COPFO</name>
<feature type="binding site" description="axial binding residue" evidence="8">
    <location>
        <position position="508"/>
    </location>
    <ligand>
        <name>heme</name>
        <dbReference type="ChEBI" id="CHEBI:30413"/>
    </ligand>
    <ligandPart>
        <name>Fe</name>
        <dbReference type="ChEBI" id="CHEBI:18248"/>
    </ligandPart>
</feature>
<dbReference type="GO" id="GO:0005737">
    <property type="term" value="C:cytoplasm"/>
    <property type="evidence" value="ECO:0007669"/>
    <property type="project" value="TreeGrafter"/>
</dbReference>
<dbReference type="GO" id="GO:0016712">
    <property type="term" value="F:oxidoreductase activity, acting on paired donors, with incorporation or reduction of molecular oxygen, reduced flavin or flavoprotein as one donor, and incorporation of one atom of oxygen"/>
    <property type="evidence" value="ECO:0007669"/>
    <property type="project" value="TreeGrafter"/>
</dbReference>
<dbReference type="InterPro" id="IPR002401">
    <property type="entry name" value="Cyt_P450_E_grp-I"/>
</dbReference>
<keyword evidence="5 9" id="KW-0560">Oxidoreductase</keyword>
<dbReference type="AlphaFoldDB" id="A0A6L2P916"/>
<feature type="chain" id="PRO_5027050725" description="Cytochrome P450 303a1" evidence="10">
    <location>
        <begin position="17"/>
        <end position="565"/>
    </location>
</feature>
<keyword evidence="12" id="KW-1185">Reference proteome</keyword>
<dbReference type="GO" id="GO:0006805">
    <property type="term" value="P:xenobiotic metabolic process"/>
    <property type="evidence" value="ECO:0007669"/>
    <property type="project" value="TreeGrafter"/>
</dbReference>
<dbReference type="FunCoup" id="A0A6L2P916">
    <property type="interactions" value="1"/>
</dbReference>
<protein>
    <recommendedName>
        <fullName evidence="13">Cytochrome P450 303a1</fullName>
    </recommendedName>
</protein>
<dbReference type="GO" id="GO:0020037">
    <property type="term" value="F:heme binding"/>
    <property type="evidence" value="ECO:0007669"/>
    <property type="project" value="InterPro"/>
</dbReference>
<comment type="caution">
    <text evidence="11">The sequence shown here is derived from an EMBL/GenBank/DDBJ whole genome shotgun (WGS) entry which is preliminary data.</text>
</comment>
<keyword evidence="7 9" id="KW-0503">Monooxygenase</keyword>
<dbReference type="Proteomes" id="UP000502823">
    <property type="component" value="Unassembled WGS sequence"/>
</dbReference>
<keyword evidence="6 8" id="KW-0408">Iron</keyword>
<sequence>MWLVLLMVFVILGLFAYYDTRKPKNFPPGPPWIPVLGSALHVHRLRKQTGYLYRATAELAQCYGPVVGLKIGKDRQVVLCGYEAIRDMLSRDDFDGRPQGVFYETRTWGKRRGVLLTDEEFWQDQRRFVLRHLREFGFGRRTMTDLVEQEAEQLVKAFQQKLEGFQVQKMVTVFPRRYFLTALKTEQFSTFLLDSSISFTSCNGYTDTTEYRGVLMEYASHQGEVELFLCSMDAGVVMSMHNAFNVYILNTLWSILAGIRFSHSDAELKKLQSLLTELFANIDMVGCLFSQFPLLRFLAPTLSGYKQFMYTHQQVWIYLKAELDNHKATFEPDKLRDFMDAYLKVLSSNDKKPSFTESQLLAICMDLFMAGSETTTKSLGFCFLYLLLYPDVQRRAQAEIDAVVGRDRLPSLNDRPKMPYMEAIVLESVRMFMGRTFSIPHRALKDSELLGYYIPKDTMIICNFNGTLMDKDIWGDPDVFRPERFIDAQGSIFIPDQYTPFGFGKHRCMGETLAKSNVFLFTASLLQSFNFSIPPGSLPPTTDAIDGVTPSPKPFQALVTPRAVG</sequence>
<proteinExistence type="inferred from homology"/>
<evidence type="ECO:0000313" key="11">
    <source>
        <dbReference type="EMBL" id="GFG28759.1"/>
    </source>
</evidence>
<dbReference type="GO" id="GO:0008395">
    <property type="term" value="F:steroid hydroxylase activity"/>
    <property type="evidence" value="ECO:0007669"/>
    <property type="project" value="TreeGrafter"/>
</dbReference>
<dbReference type="InterPro" id="IPR001128">
    <property type="entry name" value="Cyt_P450"/>
</dbReference>
<evidence type="ECO:0000256" key="2">
    <source>
        <dbReference type="ARBA" id="ARBA00010617"/>
    </source>
</evidence>
<reference evidence="12" key="1">
    <citation type="submission" date="2020-01" db="EMBL/GenBank/DDBJ databases">
        <title>Draft genome sequence of the Termite Coptotermes fromosanus.</title>
        <authorList>
            <person name="Itakura S."/>
            <person name="Yosikawa Y."/>
            <person name="Umezawa K."/>
        </authorList>
    </citation>
    <scope>NUCLEOTIDE SEQUENCE [LARGE SCALE GENOMIC DNA]</scope>
</reference>
<dbReference type="PROSITE" id="PS00086">
    <property type="entry name" value="CYTOCHROME_P450"/>
    <property type="match status" value="1"/>
</dbReference>
<dbReference type="PANTHER" id="PTHR24300">
    <property type="entry name" value="CYTOCHROME P450 508A4-RELATED"/>
    <property type="match status" value="1"/>
</dbReference>
<dbReference type="InterPro" id="IPR036396">
    <property type="entry name" value="Cyt_P450_sf"/>
</dbReference>
<dbReference type="InterPro" id="IPR017972">
    <property type="entry name" value="Cyt_P450_CS"/>
</dbReference>
<dbReference type="InterPro" id="IPR050182">
    <property type="entry name" value="Cytochrome_P450_fam2"/>
</dbReference>
<dbReference type="Pfam" id="PF00067">
    <property type="entry name" value="p450"/>
    <property type="match status" value="2"/>
</dbReference>
<evidence type="ECO:0000256" key="8">
    <source>
        <dbReference type="PIRSR" id="PIRSR602401-1"/>
    </source>
</evidence>
<evidence type="ECO:0000313" key="12">
    <source>
        <dbReference type="Proteomes" id="UP000502823"/>
    </source>
</evidence>
<comment type="similarity">
    <text evidence="2 9">Belongs to the cytochrome P450 family.</text>
</comment>
<dbReference type="EMBL" id="BLKM01009919">
    <property type="protein sequence ID" value="GFG28759.1"/>
    <property type="molecule type" value="Genomic_DNA"/>
</dbReference>
<dbReference type="PRINTS" id="PR00463">
    <property type="entry name" value="EP450I"/>
</dbReference>
<dbReference type="PANTHER" id="PTHR24300:SF376">
    <property type="entry name" value="CYTOCHROME P450 15A1"/>
    <property type="match status" value="1"/>
</dbReference>
<keyword evidence="10" id="KW-0732">Signal</keyword>
<organism evidence="11 12">
    <name type="scientific">Coptotermes formosanus</name>
    <name type="common">Formosan subterranean termite</name>
    <dbReference type="NCBI Taxonomy" id="36987"/>
    <lineage>
        <taxon>Eukaryota</taxon>
        <taxon>Metazoa</taxon>
        <taxon>Ecdysozoa</taxon>
        <taxon>Arthropoda</taxon>
        <taxon>Hexapoda</taxon>
        <taxon>Insecta</taxon>
        <taxon>Pterygota</taxon>
        <taxon>Neoptera</taxon>
        <taxon>Polyneoptera</taxon>
        <taxon>Dictyoptera</taxon>
        <taxon>Blattodea</taxon>
        <taxon>Blattoidea</taxon>
        <taxon>Termitoidae</taxon>
        <taxon>Rhinotermitidae</taxon>
        <taxon>Coptotermes</taxon>
    </lineage>
</organism>
<evidence type="ECO:0000256" key="9">
    <source>
        <dbReference type="RuleBase" id="RU000461"/>
    </source>
</evidence>
<dbReference type="PRINTS" id="PR00385">
    <property type="entry name" value="P450"/>
</dbReference>
<dbReference type="GO" id="GO:0005506">
    <property type="term" value="F:iron ion binding"/>
    <property type="evidence" value="ECO:0007669"/>
    <property type="project" value="InterPro"/>
</dbReference>
<evidence type="ECO:0000256" key="3">
    <source>
        <dbReference type="ARBA" id="ARBA00022617"/>
    </source>
</evidence>
<evidence type="ECO:0000256" key="5">
    <source>
        <dbReference type="ARBA" id="ARBA00023002"/>
    </source>
</evidence>
<feature type="signal peptide" evidence="10">
    <location>
        <begin position="1"/>
        <end position="16"/>
    </location>
</feature>
<gene>
    <name evidence="11" type="ORF">Cfor_03003</name>
</gene>
<evidence type="ECO:0008006" key="13">
    <source>
        <dbReference type="Google" id="ProtNLM"/>
    </source>
</evidence>
<keyword evidence="3 8" id="KW-0349">Heme</keyword>
<evidence type="ECO:0000256" key="4">
    <source>
        <dbReference type="ARBA" id="ARBA00022723"/>
    </source>
</evidence>
<comment type="cofactor">
    <cofactor evidence="1 8">
        <name>heme</name>
        <dbReference type="ChEBI" id="CHEBI:30413"/>
    </cofactor>
</comment>
<keyword evidence="4 8" id="KW-0479">Metal-binding</keyword>
<evidence type="ECO:0000256" key="1">
    <source>
        <dbReference type="ARBA" id="ARBA00001971"/>
    </source>
</evidence>
<dbReference type="OrthoDB" id="1055148at2759"/>
<dbReference type="InParanoid" id="A0A6L2P916"/>
<accession>A0A6L2P916</accession>
<evidence type="ECO:0000256" key="6">
    <source>
        <dbReference type="ARBA" id="ARBA00023004"/>
    </source>
</evidence>
<evidence type="ECO:0000256" key="7">
    <source>
        <dbReference type="ARBA" id="ARBA00023033"/>
    </source>
</evidence>